<proteinExistence type="predicted"/>
<dbReference type="Proteomes" id="UP001331761">
    <property type="component" value="Unassembled WGS sequence"/>
</dbReference>
<evidence type="ECO:0000313" key="1">
    <source>
        <dbReference type="EMBL" id="KAK5972138.1"/>
    </source>
</evidence>
<organism evidence="1 2">
    <name type="scientific">Trichostrongylus colubriformis</name>
    <name type="common">Black scour worm</name>
    <dbReference type="NCBI Taxonomy" id="6319"/>
    <lineage>
        <taxon>Eukaryota</taxon>
        <taxon>Metazoa</taxon>
        <taxon>Ecdysozoa</taxon>
        <taxon>Nematoda</taxon>
        <taxon>Chromadorea</taxon>
        <taxon>Rhabditida</taxon>
        <taxon>Rhabditina</taxon>
        <taxon>Rhabditomorpha</taxon>
        <taxon>Strongyloidea</taxon>
        <taxon>Trichostrongylidae</taxon>
        <taxon>Trichostrongylus</taxon>
    </lineage>
</organism>
<accession>A0AAN8IIY1</accession>
<name>A0AAN8IIY1_TRICO</name>
<dbReference type="EMBL" id="WIXE01016989">
    <property type="protein sequence ID" value="KAK5972138.1"/>
    <property type="molecule type" value="Genomic_DNA"/>
</dbReference>
<evidence type="ECO:0000313" key="2">
    <source>
        <dbReference type="Proteomes" id="UP001331761"/>
    </source>
</evidence>
<reference evidence="1 2" key="1">
    <citation type="submission" date="2019-10" db="EMBL/GenBank/DDBJ databases">
        <title>Assembly and Annotation for the nematode Trichostrongylus colubriformis.</title>
        <authorList>
            <person name="Martin J."/>
        </authorList>
    </citation>
    <scope>NUCLEOTIDE SEQUENCE [LARGE SCALE GENOMIC DNA]</scope>
    <source>
        <strain evidence="1">G859</strain>
        <tissue evidence="1">Whole worm</tissue>
    </source>
</reference>
<sequence>MFDKWTEMVAAHIKTYEEMVSMQKEALQQVVDIVKSAFSAQHFRRTPSKRTSNGQTRCRDSFSFEVF</sequence>
<gene>
    <name evidence="1" type="ORF">GCK32_021091</name>
</gene>
<comment type="caution">
    <text evidence="1">The sequence shown here is derived from an EMBL/GenBank/DDBJ whole genome shotgun (WGS) entry which is preliminary data.</text>
</comment>
<keyword evidence="2" id="KW-1185">Reference proteome</keyword>
<dbReference type="AlphaFoldDB" id="A0AAN8IIY1"/>
<protein>
    <submittedName>
        <fullName evidence="1">Uncharacterized protein</fullName>
    </submittedName>
</protein>